<dbReference type="InterPro" id="IPR035892">
    <property type="entry name" value="C2_domain_sf"/>
</dbReference>
<dbReference type="Pfam" id="PF00168">
    <property type="entry name" value="C2"/>
    <property type="match status" value="1"/>
</dbReference>
<feature type="compositionally biased region" description="Basic and acidic residues" evidence="5">
    <location>
        <begin position="267"/>
        <end position="283"/>
    </location>
</feature>
<dbReference type="GO" id="GO:0016020">
    <property type="term" value="C:membrane"/>
    <property type="evidence" value="ECO:0007669"/>
    <property type="project" value="TreeGrafter"/>
</dbReference>
<dbReference type="PANTHER" id="PTHR23182">
    <property type="entry name" value="BREAKPOINT CLUSTER REGION PROTEIN BCR"/>
    <property type="match status" value="1"/>
</dbReference>
<comment type="caution">
    <text evidence="9">The sequence shown here is derived from an EMBL/GenBank/DDBJ whole genome shotgun (WGS) entry which is preliminary data.</text>
</comment>
<feature type="domain" description="Rho-GAP" evidence="8">
    <location>
        <begin position="834"/>
        <end position="1042"/>
    </location>
</feature>
<dbReference type="EMBL" id="JABDTM020027932">
    <property type="protein sequence ID" value="KAH0809764.1"/>
    <property type="molecule type" value="Genomic_DNA"/>
</dbReference>
<dbReference type="Gene3D" id="4.10.280.30">
    <property type="entry name" value="Bcr-Abl oncoprotein oligomerisation domain"/>
    <property type="match status" value="1"/>
</dbReference>
<dbReference type="GO" id="GO:0005096">
    <property type="term" value="F:GTPase activator activity"/>
    <property type="evidence" value="ECO:0007669"/>
    <property type="project" value="InterPro"/>
</dbReference>
<dbReference type="Gene3D" id="2.60.40.150">
    <property type="entry name" value="C2 domain"/>
    <property type="match status" value="1"/>
</dbReference>
<dbReference type="SUPFAM" id="SSF49562">
    <property type="entry name" value="C2 domain (Calcium/lipid-binding domain, CaLB)"/>
    <property type="match status" value="1"/>
</dbReference>
<feature type="domain" description="C2" evidence="6">
    <location>
        <begin position="672"/>
        <end position="789"/>
    </location>
</feature>
<feature type="region of interest" description="Disordered" evidence="5">
    <location>
        <begin position="218"/>
        <end position="252"/>
    </location>
</feature>
<sequence>MSVFNDFQQVWLQRFPDNPLPGAWEEHVKLNLAKHKQKVSMFKEEVRKEEIYVEYLERLLLDIQKHKKSEPVESGEQTKNESGDVIADNISNSSTPVAAGINLEEFETFSANMCVTELSNELSKLNSEQTEESDVSIPDPSSFVTVIEVNGQKSLTTTQTPPKIPVKPEFYRIDSFQAKLDSFQARLEHRESIGSSSERISTPEEPYYDIVAPEEQDFNTAESDNSSAENTLSSTTSFMPKHEKGSQSPSTSNYVNIEYFIQGSHQNDNDHSSSDEEVAEIHHRGSNGSYASSSSLESSTPFSKRKFPPETDLEVGNENSMYKCILLNIIGSETDYVEWLNVLIKYMKAIHATLSTSQRIVTETELNTIFYKIPELHNLHSKFLEALKKHTEKWDNKIGDCFKTLALNLELYGAFLSNYGRALDTVRKCSNSNSQFNDVTKNITCKHLSKQPINLEDILHKPVARVQKNALVLHDLLNCLPSTHPDYNSLNEALQLTQNFLDQFNMIQTKSMFPSCGRNEKYTFELKWFIPVEDIIILQETSPSHQYESPLPNIVSLKSQASNVRDQLRQEEKALEDKKIRSTRGSDKFKKRLVELESQLVLVSPNLPFRIKSRHTGRLYTFFLSSEFERTQWIEAILTLQRTGKPPTPSSSFSMLELQTWITACRAFLKTNMGSYLLRSGQDESLLVGDLHVHVFELTGLEYNCDLYVIFEVDFYGHFFQKAKTKTIANSNVFNWGEKFIIDLEGCENLRVLVYRTNYSNQATDTLVGKDTIKLSRSWLRREPVEKKFNINGAILRINLTFTPCIVSLRRIPTGKTGALFGEKIQNVCKYVLVPLSEVMNFNETYCFRRQKREVPFIITACIREVERRGMSEVGLYRVSGSASDLSKLKKSFETNSYEAEQLLKDVDIHSVTGILKLYLRELPEALFTDQLYPSLSEAFNQSNGNFTRRIELLKECFSKLPQLNQIIIKSILEHLIRVHEHENENKMSLHNLATVFGPTLLRPGMKANQTKPKDTLSAETVDVMAQAGILYCYLQDLNTPNKKC</sequence>
<dbReference type="InterPro" id="IPR000219">
    <property type="entry name" value="DH_dom"/>
</dbReference>
<dbReference type="InterPro" id="IPR000008">
    <property type="entry name" value="C2_dom"/>
</dbReference>
<comment type="subcellular location">
    <subcellularLocation>
        <location evidence="1">Cell projection</location>
        <location evidence="1">Axon</location>
    </subcellularLocation>
    <subcellularLocation>
        <location evidence="2">Cell projection</location>
        <location evidence="2">Dendritic spine</location>
    </subcellularLocation>
</comment>
<evidence type="ECO:0000259" key="6">
    <source>
        <dbReference type="PROSITE" id="PS50004"/>
    </source>
</evidence>
<feature type="region of interest" description="Disordered" evidence="5">
    <location>
        <begin position="264"/>
        <end position="311"/>
    </location>
</feature>
<evidence type="ECO:0000259" key="8">
    <source>
        <dbReference type="PROSITE" id="PS50238"/>
    </source>
</evidence>
<dbReference type="InterPro" id="IPR035899">
    <property type="entry name" value="DBL_dom_sf"/>
</dbReference>
<evidence type="ECO:0000313" key="10">
    <source>
        <dbReference type="Proteomes" id="UP000719412"/>
    </source>
</evidence>
<dbReference type="InterPro" id="IPR036481">
    <property type="entry name" value="Bcr-Abl_oncoprot_oligo_sf"/>
</dbReference>
<evidence type="ECO:0000256" key="3">
    <source>
        <dbReference type="ARBA" id="ARBA00022658"/>
    </source>
</evidence>
<keyword evidence="3" id="KW-0344">Guanine-nucleotide releasing factor</keyword>
<evidence type="ECO:0000313" key="9">
    <source>
        <dbReference type="EMBL" id="KAH0809764.1"/>
    </source>
</evidence>
<organism evidence="9 10">
    <name type="scientific">Tenebrio molitor</name>
    <name type="common">Yellow mealworm beetle</name>
    <dbReference type="NCBI Taxonomy" id="7067"/>
    <lineage>
        <taxon>Eukaryota</taxon>
        <taxon>Metazoa</taxon>
        <taxon>Ecdysozoa</taxon>
        <taxon>Arthropoda</taxon>
        <taxon>Hexapoda</taxon>
        <taxon>Insecta</taxon>
        <taxon>Pterygota</taxon>
        <taxon>Neoptera</taxon>
        <taxon>Endopterygota</taxon>
        <taxon>Coleoptera</taxon>
        <taxon>Polyphaga</taxon>
        <taxon>Cucujiformia</taxon>
        <taxon>Tenebrionidae</taxon>
        <taxon>Tenebrio</taxon>
    </lineage>
</organism>
<dbReference type="GO" id="GO:0005085">
    <property type="term" value="F:guanyl-nucleotide exchange factor activity"/>
    <property type="evidence" value="ECO:0007669"/>
    <property type="project" value="UniProtKB-KW"/>
</dbReference>
<feature type="domain" description="DH" evidence="7">
    <location>
        <begin position="321"/>
        <end position="507"/>
    </location>
</feature>
<evidence type="ECO:0000256" key="2">
    <source>
        <dbReference type="ARBA" id="ARBA00004552"/>
    </source>
</evidence>
<proteinExistence type="predicted"/>
<gene>
    <name evidence="9" type="ORF">GEV33_013027</name>
</gene>
<dbReference type="SMART" id="SM00325">
    <property type="entry name" value="RhoGEF"/>
    <property type="match status" value="1"/>
</dbReference>
<dbReference type="AlphaFoldDB" id="A0A8J6H7Z0"/>
<reference evidence="9" key="1">
    <citation type="journal article" date="2020" name="J Insects Food Feed">
        <title>The yellow mealworm (Tenebrio molitor) genome: a resource for the emerging insects as food and feed industry.</title>
        <authorList>
            <person name="Eriksson T."/>
            <person name="Andere A."/>
            <person name="Kelstrup H."/>
            <person name="Emery V."/>
            <person name="Picard C."/>
        </authorList>
    </citation>
    <scope>NUCLEOTIDE SEQUENCE</scope>
    <source>
        <strain evidence="9">Stoneville</strain>
        <tissue evidence="9">Whole head</tissue>
    </source>
</reference>
<dbReference type="InterPro" id="IPR008936">
    <property type="entry name" value="Rho_GTPase_activation_prot"/>
</dbReference>
<accession>A0A8J6H7Z0</accession>
<evidence type="ECO:0000256" key="1">
    <source>
        <dbReference type="ARBA" id="ARBA00004489"/>
    </source>
</evidence>
<dbReference type="Gene3D" id="1.20.900.10">
    <property type="entry name" value="Dbl homology (DH) domain"/>
    <property type="match status" value="1"/>
</dbReference>
<evidence type="ECO:0000256" key="5">
    <source>
        <dbReference type="SAM" id="MobiDB-lite"/>
    </source>
</evidence>
<dbReference type="SUPFAM" id="SSF48065">
    <property type="entry name" value="DBL homology domain (DH-domain)"/>
    <property type="match status" value="1"/>
</dbReference>
<evidence type="ECO:0000259" key="7">
    <source>
        <dbReference type="PROSITE" id="PS50010"/>
    </source>
</evidence>
<dbReference type="GO" id="GO:0030424">
    <property type="term" value="C:axon"/>
    <property type="evidence" value="ECO:0007669"/>
    <property type="project" value="UniProtKB-SubCell"/>
</dbReference>
<dbReference type="GO" id="GO:0043197">
    <property type="term" value="C:dendritic spine"/>
    <property type="evidence" value="ECO:0007669"/>
    <property type="project" value="UniProtKB-SubCell"/>
</dbReference>
<evidence type="ECO:0008006" key="11">
    <source>
        <dbReference type="Google" id="ProtNLM"/>
    </source>
</evidence>
<dbReference type="Proteomes" id="UP000719412">
    <property type="component" value="Unassembled WGS sequence"/>
</dbReference>
<feature type="compositionally biased region" description="Low complexity" evidence="5">
    <location>
        <begin position="286"/>
        <end position="302"/>
    </location>
</feature>
<dbReference type="SMART" id="SM00324">
    <property type="entry name" value="RhoGAP"/>
    <property type="match status" value="1"/>
</dbReference>
<dbReference type="Gene3D" id="1.10.555.10">
    <property type="entry name" value="Rho GTPase activation protein"/>
    <property type="match status" value="1"/>
</dbReference>
<feature type="compositionally biased region" description="Polar residues" evidence="5">
    <location>
        <begin position="218"/>
        <end position="238"/>
    </location>
</feature>
<reference evidence="9" key="2">
    <citation type="submission" date="2021-08" db="EMBL/GenBank/DDBJ databases">
        <authorList>
            <person name="Eriksson T."/>
        </authorList>
    </citation>
    <scope>NUCLEOTIDE SEQUENCE</scope>
    <source>
        <strain evidence="9">Stoneville</strain>
        <tissue evidence="9">Whole head</tissue>
    </source>
</reference>
<dbReference type="PROSITE" id="PS50238">
    <property type="entry name" value="RHOGAP"/>
    <property type="match status" value="1"/>
</dbReference>
<dbReference type="PROSITE" id="PS50010">
    <property type="entry name" value="DH_2"/>
    <property type="match status" value="1"/>
</dbReference>
<dbReference type="GO" id="GO:0007165">
    <property type="term" value="P:signal transduction"/>
    <property type="evidence" value="ECO:0007669"/>
    <property type="project" value="InterPro"/>
</dbReference>
<dbReference type="InterPro" id="IPR000198">
    <property type="entry name" value="RhoGAP_dom"/>
</dbReference>
<keyword evidence="10" id="KW-1185">Reference proteome</keyword>
<dbReference type="PANTHER" id="PTHR23182:SF1">
    <property type="entry name" value="RHO GTPASE ACTIVATING PROTEIN AT 1A, ISOFORM E"/>
    <property type="match status" value="1"/>
</dbReference>
<protein>
    <recommendedName>
        <fullName evidence="11">Active breakpoint cluster region-related protein</fullName>
    </recommendedName>
</protein>
<feature type="region of interest" description="Disordered" evidence="5">
    <location>
        <begin position="67"/>
        <end position="91"/>
    </location>
</feature>
<dbReference type="SUPFAM" id="SSF48350">
    <property type="entry name" value="GTPase activation domain, GAP"/>
    <property type="match status" value="1"/>
</dbReference>
<dbReference type="Pfam" id="PF00621">
    <property type="entry name" value="RhoGEF"/>
    <property type="match status" value="1"/>
</dbReference>
<evidence type="ECO:0000256" key="4">
    <source>
        <dbReference type="SAM" id="Coils"/>
    </source>
</evidence>
<keyword evidence="4" id="KW-0175">Coiled coil</keyword>
<dbReference type="PROSITE" id="PS50004">
    <property type="entry name" value="C2"/>
    <property type="match status" value="1"/>
</dbReference>
<dbReference type="CDD" id="cd00160">
    <property type="entry name" value="RhoGEF"/>
    <property type="match status" value="1"/>
</dbReference>
<dbReference type="Pfam" id="PF00620">
    <property type="entry name" value="RhoGAP"/>
    <property type="match status" value="1"/>
</dbReference>
<dbReference type="InterPro" id="IPR037769">
    <property type="entry name" value="Abr/Bcr"/>
</dbReference>
<name>A0A8J6H7Z0_TENMO</name>
<feature type="coiled-coil region" evidence="4">
    <location>
        <begin position="554"/>
        <end position="581"/>
    </location>
</feature>